<organism evidence="3 4">
    <name type="scientific">Cyphellophora attinorum</name>
    <dbReference type="NCBI Taxonomy" id="1664694"/>
    <lineage>
        <taxon>Eukaryota</taxon>
        <taxon>Fungi</taxon>
        <taxon>Dikarya</taxon>
        <taxon>Ascomycota</taxon>
        <taxon>Pezizomycotina</taxon>
        <taxon>Eurotiomycetes</taxon>
        <taxon>Chaetothyriomycetidae</taxon>
        <taxon>Chaetothyriales</taxon>
        <taxon>Cyphellophoraceae</taxon>
        <taxon>Cyphellophora</taxon>
    </lineage>
</organism>
<dbReference type="OrthoDB" id="5399559at2759"/>
<dbReference type="GeneID" id="28732997"/>
<dbReference type="STRING" id="1664694.A0A0N0NIF6"/>
<proteinExistence type="predicted"/>
<feature type="region of interest" description="Disordered" evidence="1">
    <location>
        <begin position="1"/>
        <end position="52"/>
    </location>
</feature>
<keyword evidence="4" id="KW-1185">Reference proteome</keyword>
<accession>A0A0N0NIF6</accession>
<feature type="compositionally biased region" description="Low complexity" evidence="1">
    <location>
        <begin position="27"/>
        <end position="39"/>
    </location>
</feature>
<protein>
    <recommendedName>
        <fullName evidence="2">YAG7-like dimerisation domain-containing protein</fullName>
    </recommendedName>
</protein>
<sequence length="355" mass="37518">MAAPAADASKSSKRRKAKSTDPTTETASHASDPAPSAPAVNGTDTPTESPYVRELTKQLRNANKKLTGIAKTESIKINNDQKAQITNKPNLKAQITQLEEQLSAYKSFGLELEDRHSRDKAALVESHESEIAHLKEEAAASAKAAEGKDLDKALEIVSSFLHAAAAKRGSDDTDSPEALAFEGGLLMIYQGNSASTSALKSLVEGSDEKVLDTHNEPVDFTWSQLKEASLAASAVKLDISEAEPEEAEQVPETDPTIANASLTELEETSAIPLQSATNGQTEPEPAAAVPEQASTGDEAANAVAETAGSWQGDASWVQVPRDPAETDTGLEATPAAPARQSTWLKRSKLLPKSSQ</sequence>
<feature type="compositionally biased region" description="Polar residues" evidence="1">
    <location>
        <begin position="272"/>
        <end position="281"/>
    </location>
</feature>
<evidence type="ECO:0000313" key="3">
    <source>
        <dbReference type="EMBL" id="KPI35688.1"/>
    </source>
</evidence>
<feature type="region of interest" description="Disordered" evidence="1">
    <location>
        <begin position="272"/>
        <end position="355"/>
    </location>
</feature>
<dbReference type="RefSeq" id="XP_017995651.1">
    <property type="nucleotide sequence ID" value="XM_018141117.1"/>
</dbReference>
<dbReference type="EMBL" id="LFJN01000037">
    <property type="protein sequence ID" value="KPI35688.1"/>
    <property type="molecule type" value="Genomic_DNA"/>
</dbReference>
<evidence type="ECO:0000256" key="1">
    <source>
        <dbReference type="SAM" id="MobiDB-lite"/>
    </source>
</evidence>
<feature type="compositionally biased region" description="Low complexity" evidence="1">
    <location>
        <begin position="282"/>
        <end position="291"/>
    </location>
</feature>
<evidence type="ECO:0000259" key="2">
    <source>
        <dbReference type="Pfam" id="PF26434"/>
    </source>
</evidence>
<comment type="caution">
    <text evidence="3">The sequence shown here is derived from an EMBL/GenBank/DDBJ whole genome shotgun (WGS) entry which is preliminary data.</text>
</comment>
<dbReference type="Proteomes" id="UP000038010">
    <property type="component" value="Unassembled WGS sequence"/>
</dbReference>
<evidence type="ECO:0000313" key="4">
    <source>
        <dbReference type="Proteomes" id="UP000038010"/>
    </source>
</evidence>
<dbReference type="VEuPathDB" id="FungiDB:AB675_1241"/>
<dbReference type="AlphaFoldDB" id="A0A0N0NIF6"/>
<feature type="domain" description="YAG7-like dimerisation" evidence="2">
    <location>
        <begin position="148"/>
        <end position="230"/>
    </location>
</feature>
<dbReference type="InterPro" id="IPR058602">
    <property type="entry name" value="YAG7_dimerisation_dom"/>
</dbReference>
<reference evidence="3 4" key="1">
    <citation type="submission" date="2015-06" db="EMBL/GenBank/DDBJ databases">
        <title>Draft genome of the ant-associated black yeast Phialophora attae CBS 131958.</title>
        <authorList>
            <person name="Moreno L.F."/>
            <person name="Stielow B.J."/>
            <person name="de Hoog S."/>
            <person name="Vicente V.A."/>
            <person name="Weiss V.A."/>
            <person name="de Vries M."/>
            <person name="Cruz L.M."/>
            <person name="Souza E.M."/>
        </authorList>
    </citation>
    <scope>NUCLEOTIDE SEQUENCE [LARGE SCALE GENOMIC DNA]</scope>
    <source>
        <strain evidence="3 4">CBS 131958</strain>
    </source>
</reference>
<name>A0A0N0NIF6_9EURO</name>
<dbReference type="Pfam" id="PF26434">
    <property type="entry name" value="YAG7_C"/>
    <property type="match status" value="1"/>
</dbReference>
<gene>
    <name evidence="3" type="ORF">AB675_1241</name>
</gene>